<organism evidence="1">
    <name type="scientific">viral metagenome</name>
    <dbReference type="NCBI Taxonomy" id="1070528"/>
    <lineage>
        <taxon>unclassified sequences</taxon>
        <taxon>metagenomes</taxon>
        <taxon>organismal metagenomes</taxon>
    </lineage>
</organism>
<sequence length="99" mass="12234">MIIEEKLWFINYIKKIDKLTQWDLFIVRFIRQLLHDTDPIIMEYHDDLLEIVLKIISTQPVVNFIKLTHPHVEFVQFNELVRDLINIYLMRQEDYNYLK</sequence>
<protein>
    <submittedName>
        <fullName evidence="1">Uncharacterized protein</fullName>
    </submittedName>
</protein>
<dbReference type="AlphaFoldDB" id="A0A6C0BW84"/>
<dbReference type="EMBL" id="MN739271">
    <property type="protein sequence ID" value="QHS96486.1"/>
    <property type="molecule type" value="Genomic_DNA"/>
</dbReference>
<evidence type="ECO:0000313" key="1">
    <source>
        <dbReference type="EMBL" id="QHS96486.1"/>
    </source>
</evidence>
<reference evidence="1" key="1">
    <citation type="journal article" date="2020" name="Nature">
        <title>Giant virus diversity and host interactions through global metagenomics.</title>
        <authorList>
            <person name="Schulz F."/>
            <person name="Roux S."/>
            <person name="Paez-Espino D."/>
            <person name="Jungbluth S."/>
            <person name="Walsh D.A."/>
            <person name="Denef V.J."/>
            <person name="McMahon K.D."/>
            <person name="Konstantinidis K.T."/>
            <person name="Eloe-Fadrosh E.A."/>
            <person name="Kyrpides N.C."/>
            <person name="Woyke T."/>
        </authorList>
    </citation>
    <scope>NUCLEOTIDE SEQUENCE</scope>
    <source>
        <strain evidence="1">GVMAG-M-3300020166-18</strain>
    </source>
</reference>
<name>A0A6C0BW84_9ZZZZ</name>
<accession>A0A6C0BW84</accession>
<proteinExistence type="predicted"/>